<evidence type="ECO:0000313" key="2">
    <source>
        <dbReference type="EMBL" id="MBM3330831.1"/>
    </source>
</evidence>
<feature type="domain" description="Nitroreductase" evidence="1">
    <location>
        <begin position="30"/>
        <end position="202"/>
    </location>
</feature>
<dbReference type="PANTHER" id="PTHR43745:SF2">
    <property type="entry name" value="NITROREDUCTASE MJ1384-RELATED"/>
    <property type="match status" value="1"/>
</dbReference>
<comment type="caution">
    <text evidence="2">The sequence shown here is derived from an EMBL/GenBank/DDBJ whole genome shotgun (WGS) entry which is preliminary data.</text>
</comment>
<dbReference type="Pfam" id="PF00881">
    <property type="entry name" value="Nitroreductase"/>
    <property type="match status" value="1"/>
</dbReference>
<dbReference type="Proteomes" id="UP000779900">
    <property type="component" value="Unassembled WGS sequence"/>
</dbReference>
<sequence length="206" mass="22057">MVQPVGSDSLVKLPPPDTVGRITVEQALWHRRSVRSFADESLSVAQVGQLLWSAQGLNRGLVGRTAPSAGATYPMELYLVAGKVKGLKPGLYHYGFDGHFLSLVKGGDQRASLAEAALGQSSITAAPAVLVLGADFSRTARAYGQRAPRYVYMEAGHIGENVHLQCEALGLGTVMIGAFQDGRVKKLIGTGREPLYIMPVGRKRSR</sequence>
<dbReference type="EMBL" id="VGIR01000011">
    <property type="protein sequence ID" value="MBM3330831.1"/>
    <property type="molecule type" value="Genomic_DNA"/>
</dbReference>
<reference evidence="2" key="1">
    <citation type="submission" date="2019-03" db="EMBL/GenBank/DDBJ databases">
        <title>Lake Tanganyika Metagenome-Assembled Genomes (MAGs).</title>
        <authorList>
            <person name="Tran P."/>
        </authorList>
    </citation>
    <scope>NUCLEOTIDE SEQUENCE</scope>
    <source>
        <strain evidence="2">K_DeepCast_150m_m2_040</strain>
    </source>
</reference>
<dbReference type="Gene3D" id="3.40.109.10">
    <property type="entry name" value="NADH Oxidase"/>
    <property type="match status" value="1"/>
</dbReference>
<gene>
    <name evidence="2" type="ORF">FJY68_03135</name>
</gene>
<name>A0A937XFR4_UNCW3</name>
<dbReference type="InterPro" id="IPR029479">
    <property type="entry name" value="Nitroreductase"/>
</dbReference>
<dbReference type="InterPro" id="IPR020051">
    <property type="entry name" value="SagB-type_dehydrogenase"/>
</dbReference>
<dbReference type="NCBIfam" id="TIGR03605">
    <property type="entry name" value="antibiot_sagB"/>
    <property type="match status" value="1"/>
</dbReference>
<dbReference type="InterPro" id="IPR052544">
    <property type="entry name" value="Bacteriocin_Proc_Enz"/>
</dbReference>
<organism evidence="2 3">
    <name type="scientific">candidate division WOR-3 bacterium</name>
    <dbReference type="NCBI Taxonomy" id="2052148"/>
    <lineage>
        <taxon>Bacteria</taxon>
        <taxon>Bacteria division WOR-3</taxon>
    </lineage>
</organism>
<dbReference type="AlphaFoldDB" id="A0A937XFR4"/>
<dbReference type="GO" id="GO:0016491">
    <property type="term" value="F:oxidoreductase activity"/>
    <property type="evidence" value="ECO:0007669"/>
    <property type="project" value="InterPro"/>
</dbReference>
<dbReference type="CDD" id="cd02142">
    <property type="entry name" value="McbC_SagB-like_oxidoreductase"/>
    <property type="match status" value="1"/>
</dbReference>
<protein>
    <submittedName>
        <fullName evidence="2">SagB/ThcOx family dehydrogenase</fullName>
    </submittedName>
</protein>
<accession>A0A937XFR4</accession>
<evidence type="ECO:0000313" key="3">
    <source>
        <dbReference type="Proteomes" id="UP000779900"/>
    </source>
</evidence>
<dbReference type="PANTHER" id="PTHR43745">
    <property type="entry name" value="NITROREDUCTASE MJ1384-RELATED"/>
    <property type="match status" value="1"/>
</dbReference>
<proteinExistence type="predicted"/>
<evidence type="ECO:0000259" key="1">
    <source>
        <dbReference type="Pfam" id="PF00881"/>
    </source>
</evidence>
<dbReference type="InterPro" id="IPR000415">
    <property type="entry name" value="Nitroreductase-like"/>
</dbReference>
<dbReference type="SUPFAM" id="SSF55469">
    <property type="entry name" value="FMN-dependent nitroreductase-like"/>
    <property type="match status" value="1"/>
</dbReference>